<protein>
    <submittedName>
        <fullName evidence="3">Lantibiotic dehydratase</fullName>
    </submittedName>
</protein>
<evidence type="ECO:0000313" key="3">
    <source>
        <dbReference type="EMBL" id="PZF97003.1"/>
    </source>
</evidence>
<evidence type="ECO:0000313" key="4">
    <source>
        <dbReference type="Proteomes" id="UP000248627"/>
    </source>
</evidence>
<feature type="domain" description="Thiopeptide-type bacteriocin biosynthesis" evidence="2">
    <location>
        <begin position="767"/>
        <end position="1010"/>
    </location>
</feature>
<sequence length="1022" mass="110664">MYRHLDAVMVRVAVCAPDRLPVGWPDLTGSGAGAASWRPWLRQVLAVPEFAASLEQASPVLIERVRAVCGGRTMGERERRRVVVSVLRYLLRACGRATPYGLFAGVATARLAPTTAVRVGDGHLAVARVRAQWLAGLVDRIESDPMVRPYLTVRANNLLTCRDGRIVLGYRPHQAPGEALTQVHVRATGPVRAALAAARDPIRLNDLADKLATDHAVATSTVRALLAKMVSQRLLLTALRPPTTSTDPLSAVMTGLDQVLADVDDNSVGHDALVHARSTRDGLRALIKQVTRHNATPSGATGQHRDRLATTMAALHPADEPPVAVDLRLDVDLRLPDAVAVEAAAAAGVLVRLAAVERAGWAAWHRRFLERYGPHALVPVRDVVDADVGLGFPAGYQDAPPAPPVALTERDRKLLALAQGAALRRQREVVLDDALIRSLSGGVPITRVQPSTEMTVSVQARTAQDLDEGEFRLAVVGVSRNAGTTTGRFLDLFGPTDRQRIAGQYAAVPTATRGALLAQVSAVTPYTITEDVARAPQMMPHAITLGEYHDNASGRIAVDDIAVTADADRVYLVSVSRRCVVEPVVLNAVEQTYYTLPIVRFLAEAPVAFTVPCSAVDWGAANDLPFLPALRYRRTILSPARWLLPASTLPAPDAAWGEWTQGLTSWRDAVACPQTVYLGDGDQRISLDLAAPAHQALLRDYLNRRPTALLRAAPPPDAAEWIGGHAHEVVIPLAATGDPAPPPRLLATTPVVNVREHGHLPGTDGRLYLKLYGHPDRQTAILTRHLPTLLNRLGPHARWWFLRYGDPDPHLRLRLTGGSLDGLVGEWAQHLRRAGLVARVQVDTDYPETARFGGPTATTTVEKVFAADSAAALTQLTVSDRHQETDVRAVTAASLVDITTAFIGDTVGGLRWLIDHIRPHQPAPPREVYQRAVQLANPDQSGLAELSGGEELRARWGLRRQALSAYRDTLRTLPDGPDSLLPDLLHLHHTRMIGPDPDSERICLHLARAAALSWTTRARSHP</sequence>
<dbReference type="InterPro" id="IPR023809">
    <property type="entry name" value="Thiopep_bacteriocin_synth_dom"/>
</dbReference>
<dbReference type="Pfam" id="PF04738">
    <property type="entry name" value="Lant_dehydr_N"/>
    <property type="match status" value="1"/>
</dbReference>
<accession>A0A2W2DVZ8</accession>
<dbReference type="Proteomes" id="UP000248627">
    <property type="component" value="Unassembled WGS sequence"/>
</dbReference>
<evidence type="ECO:0000259" key="2">
    <source>
        <dbReference type="Pfam" id="PF14028"/>
    </source>
</evidence>
<dbReference type="InterPro" id="IPR006827">
    <property type="entry name" value="Lant_deHydtase_N"/>
</dbReference>
<reference evidence="3 4" key="1">
    <citation type="submission" date="2018-01" db="EMBL/GenBank/DDBJ databases">
        <title>Draft genome sequence of Jishengella endophytica.</title>
        <authorList>
            <person name="Sahin N."/>
            <person name="Ay H."/>
            <person name="Saygin H."/>
        </authorList>
    </citation>
    <scope>NUCLEOTIDE SEQUENCE [LARGE SCALE GENOMIC DNA]</scope>
    <source>
        <strain evidence="3 4">DSM 45430</strain>
    </source>
</reference>
<dbReference type="OrthoDB" id="1273722at2"/>
<proteinExistence type="predicted"/>
<feature type="domain" description="Lantibiotic dehydratase N-terminal" evidence="1">
    <location>
        <begin position="47"/>
        <end position="698"/>
    </location>
</feature>
<gene>
    <name evidence="3" type="ORF">C1I93_13045</name>
</gene>
<dbReference type="Pfam" id="PF14028">
    <property type="entry name" value="Lant_dehydr_C"/>
    <property type="match status" value="1"/>
</dbReference>
<organism evidence="3 4">
    <name type="scientific">Micromonospora endophytica</name>
    <dbReference type="NCBI Taxonomy" id="515350"/>
    <lineage>
        <taxon>Bacteria</taxon>
        <taxon>Bacillati</taxon>
        <taxon>Actinomycetota</taxon>
        <taxon>Actinomycetes</taxon>
        <taxon>Micromonosporales</taxon>
        <taxon>Micromonosporaceae</taxon>
        <taxon>Micromonospora</taxon>
    </lineage>
</organism>
<evidence type="ECO:0000259" key="1">
    <source>
        <dbReference type="Pfam" id="PF04738"/>
    </source>
</evidence>
<name>A0A2W2DVZ8_9ACTN</name>
<dbReference type="AlphaFoldDB" id="A0A2W2DVZ8"/>
<keyword evidence="4" id="KW-1185">Reference proteome</keyword>
<dbReference type="NCBIfam" id="TIGR03891">
    <property type="entry name" value="thiopep_ocin"/>
    <property type="match status" value="1"/>
</dbReference>
<dbReference type="EMBL" id="POTX01000071">
    <property type="protein sequence ID" value="PZF97003.1"/>
    <property type="molecule type" value="Genomic_DNA"/>
</dbReference>
<comment type="caution">
    <text evidence="3">The sequence shown here is derived from an EMBL/GenBank/DDBJ whole genome shotgun (WGS) entry which is preliminary data.</text>
</comment>